<accession>A0A654EZJ9</accession>
<gene>
    <name evidence="1" type="ORF">AN1_LOCUS8403</name>
</gene>
<protein>
    <submittedName>
        <fullName evidence="1">Uncharacterized protein</fullName>
    </submittedName>
</protein>
<sequence>MIESCNFQKKREYGDEEKEIMVFECGGKSRGLEEVKTCSQGEEYPELLDHTMVWTASTLWSPQAEDVELIYSAVVRGTSDASGGEAYEKHSIDCARIRREEEA</sequence>
<dbReference type="Proteomes" id="UP000426265">
    <property type="component" value="Unassembled WGS sequence"/>
</dbReference>
<name>A0A654EZJ9_ARATH</name>
<dbReference type="AlphaFoldDB" id="A0A654EZJ9"/>
<evidence type="ECO:0000313" key="1">
    <source>
        <dbReference type="EMBL" id="VYS52942.1"/>
    </source>
</evidence>
<dbReference type="EMBL" id="CACRSJ010000105">
    <property type="protein sequence ID" value="VYS52942.1"/>
    <property type="molecule type" value="Genomic_DNA"/>
</dbReference>
<proteinExistence type="predicted"/>
<organism evidence="1 2">
    <name type="scientific">Arabidopsis thaliana</name>
    <name type="common">Mouse-ear cress</name>
    <dbReference type="NCBI Taxonomy" id="3702"/>
    <lineage>
        <taxon>Eukaryota</taxon>
        <taxon>Viridiplantae</taxon>
        <taxon>Streptophyta</taxon>
        <taxon>Embryophyta</taxon>
        <taxon>Tracheophyta</taxon>
        <taxon>Spermatophyta</taxon>
        <taxon>Magnoliopsida</taxon>
        <taxon>eudicotyledons</taxon>
        <taxon>Gunneridae</taxon>
        <taxon>Pentapetalae</taxon>
        <taxon>rosids</taxon>
        <taxon>malvids</taxon>
        <taxon>Brassicales</taxon>
        <taxon>Brassicaceae</taxon>
        <taxon>Camelineae</taxon>
        <taxon>Arabidopsis</taxon>
    </lineage>
</organism>
<evidence type="ECO:0000313" key="2">
    <source>
        <dbReference type="Proteomes" id="UP000426265"/>
    </source>
</evidence>
<reference evidence="1 2" key="1">
    <citation type="submission" date="2019-11" db="EMBL/GenBank/DDBJ databases">
        <authorList>
            <person name="Jiao W.-B."/>
            <person name="Schneeberger K."/>
        </authorList>
    </citation>
    <scope>NUCLEOTIDE SEQUENCE [LARGE SCALE GENOMIC DNA]</scope>
    <source>
        <strain evidence="2">cv. An-1</strain>
    </source>
</reference>